<dbReference type="SUPFAM" id="SSF52833">
    <property type="entry name" value="Thioredoxin-like"/>
    <property type="match status" value="1"/>
</dbReference>
<gene>
    <name evidence="4" type="ORF">ACFPN2_11365</name>
</gene>
<dbReference type="SFLD" id="SFLDS00019">
    <property type="entry name" value="Glutathione_Transferase_(cytos"/>
    <property type="match status" value="1"/>
</dbReference>
<dbReference type="SUPFAM" id="SSF47616">
    <property type="entry name" value="GST C-terminal domain-like"/>
    <property type="match status" value="1"/>
</dbReference>
<accession>A0ABV8SPX9</accession>
<dbReference type="InterPro" id="IPR010987">
    <property type="entry name" value="Glutathione-S-Trfase_C-like"/>
</dbReference>
<dbReference type="InterPro" id="IPR036249">
    <property type="entry name" value="Thioredoxin-like_sf"/>
</dbReference>
<organism evidence="4 5">
    <name type="scientific">Steroidobacter flavus</name>
    <dbReference type="NCBI Taxonomy" id="1842136"/>
    <lineage>
        <taxon>Bacteria</taxon>
        <taxon>Pseudomonadati</taxon>
        <taxon>Pseudomonadota</taxon>
        <taxon>Gammaproteobacteria</taxon>
        <taxon>Steroidobacterales</taxon>
        <taxon>Steroidobacteraceae</taxon>
        <taxon>Steroidobacter</taxon>
    </lineage>
</organism>
<comment type="similarity">
    <text evidence="1">Belongs to the GST superfamily.</text>
</comment>
<dbReference type="InterPro" id="IPR036282">
    <property type="entry name" value="Glutathione-S-Trfase_C_sf"/>
</dbReference>
<reference evidence="5" key="1">
    <citation type="journal article" date="2019" name="Int. J. Syst. Evol. Microbiol.">
        <title>The Global Catalogue of Microorganisms (GCM) 10K type strain sequencing project: providing services to taxonomists for standard genome sequencing and annotation.</title>
        <authorList>
            <consortium name="The Broad Institute Genomics Platform"/>
            <consortium name="The Broad Institute Genome Sequencing Center for Infectious Disease"/>
            <person name="Wu L."/>
            <person name="Ma J."/>
        </authorList>
    </citation>
    <scope>NUCLEOTIDE SEQUENCE [LARGE SCALE GENOMIC DNA]</scope>
    <source>
        <strain evidence="5">CGMCC 1.10759</strain>
    </source>
</reference>
<dbReference type="Proteomes" id="UP001595904">
    <property type="component" value="Unassembled WGS sequence"/>
</dbReference>
<dbReference type="PROSITE" id="PS50404">
    <property type="entry name" value="GST_NTER"/>
    <property type="match status" value="1"/>
</dbReference>
<feature type="domain" description="GST N-terminal" evidence="2">
    <location>
        <begin position="1"/>
        <end position="82"/>
    </location>
</feature>
<proteinExistence type="inferred from homology"/>
<keyword evidence="5" id="KW-1185">Reference proteome</keyword>
<dbReference type="Gene3D" id="3.40.30.10">
    <property type="entry name" value="Glutaredoxin"/>
    <property type="match status" value="1"/>
</dbReference>
<comment type="caution">
    <text evidence="4">The sequence shown here is derived from an EMBL/GenBank/DDBJ whole genome shotgun (WGS) entry which is preliminary data.</text>
</comment>
<dbReference type="InterPro" id="IPR004046">
    <property type="entry name" value="GST_C"/>
</dbReference>
<dbReference type="PANTHER" id="PTHR44051:SF21">
    <property type="entry name" value="GLUTATHIONE S-TRANSFERASE FAMILY PROTEIN"/>
    <property type="match status" value="1"/>
</dbReference>
<dbReference type="EMBL" id="JBHSDU010000003">
    <property type="protein sequence ID" value="MFC4309679.1"/>
    <property type="molecule type" value="Genomic_DNA"/>
</dbReference>
<dbReference type="Pfam" id="PF02798">
    <property type="entry name" value="GST_N"/>
    <property type="match status" value="1"/>
</dbReference>
<dbReference type="SFLD" id="SFLDG01150">
    <property type="entry name" value="Main.1:_Beta-like"/>
    <property type="match status" value="1"/>
</dbReference>
<dbReference type="InterPro" id="IPR004045">
    <property type="entry name" value="Glutathione_S-Trfase_N"/>
</dbReference>
<feature type="domain" description="GST C-terminal" evidence="3">
    <location>
        <begin position="88"/>
        <end position="203"/>
    </location>
</feature>
<evidence type="ECO:0000259" key="2">
    <source>
        <dbReference type="PROSITE" id="PS50404"/>
    </source>
</evidence>
<dbReference type="Pfam" id="PF00043">
    <property type="entry name" value="GST_C"/>
    <property type="match status" value="1"/>
</dbReference>
<dbReference type="PROSITE" id="PS50405">
    <property type="entry name" value="GST_CTER"/>
    <property type="match status" value="1"/>
</dbReference>
<sequence>MADITFFHNPQSRGRIAHWMLEEVGVPYKTQLLRFDRGEHKTAEYLAVNPMGKVPAIKHGDLVITEAAAICAYLADAFPSANLAPPTSSPERGTYYRWMFFGAGCVEPAIVDHMFKRPQVDRPGALGYGSYADTLNALEKAVSSGTYILGDRFSAADVYVGSQIGWGLMTKALEPRKAFTDYVSRCAARPAFKRAAAQDEKYIKEWQS</sequence>
<protein>
    <submittedName>
        <fullName evidence="4">Glutathione S-transferase family protein</fullName>
    </submittedName>
</protein>
<dbReference type="CDD" id="cd03207">
    <property type="entry name" value="GST_C_8"/>
    <property type="match status" value="1"/>
</dbReference>
<dbReference type="Gene3D" id="1.20.1050.10">
    <property type="match status" value="1"/>
</dbReference>
<evidence type="ECO:0000256" key="1">
    <source>
        <dbReference type="RuleBase" id="RU003494"/>
    </source>
</evidence>
<dbReference type="PANTHER" id="PTHR44051">
    <property type="entry name" value="GLUTATHIONE S-TRANSFERASE-RELATED"/>
    <property type="match status" value="1"/>
</dbReference>
<name>A0ABV8SPX9_9GAMM</name>
<dbReference type="InterPro" id="IPR040079">
    <property type="entry name" value="Glutathione_S-Trfase"/>
</dbReference>
<dbReference type="RefSeq" id="WP_380596717.1">
    <property type="nucleotide sequence ID" value="NZ_JBHSDU010000003.1"/>
</dbReference>
<evidence type="ECO:0000259" key="3">
    <source>
        <dbReference type="PROSITE" id="PS50405"/>
    </source>
</evidence>
<dbReference type="SFLD" id="SFLDG00358">
    <property type="entry name" value="Main_(cytGST)"/>
    <property type="match status" value="1"/>
</dbReference>
<dbReference type="CDD" id="cd03046">
    <property type="entry name" value="GST_N_GTT1_like"/>
    <property type="match status" value="1"/>
</dbReference>
<evidence type="ECO:0000313" key="4">
    <source>
        <dbReference type="EMBL" id="MFC4309679.1"/>
    </source>
</evidence>
<evidence type="ECO:0000313" key="5">
    <source>
        <dbReference type="Proteomes" id="UP001595904"/>
    </source>
</evidence>